<evidence type="ECO:0000313" key="12">
    <source>
        <dbReference type="Proteomes" id="UP000095765"/>
    </source>
</evidence>
<dbReference type="AlphaFoldDB" id="A0A174SE59"/>
<evidence type="ECO:0000256" key="5">
    <source>
        <dbReference type="ARBA" id="ARBA00022692"/>
    </source>
</evidence>
<reference evidence="11 13" key="2">
    <citation type="submission" date="2018-08" db="EMBL/GenBank/DDBJ databases">
        <title>A genome reference for cultivated species of the human gut microbiota.</title>
        <authorList>
            <person name="Zou Y."/>
            <person name="Xue W."/>
            <person name="Luo G."/>
        </authorList>
    </citation>
    <scope>NUCLEOTIDE SEQUENCE [LARGE SCALE GENOMIC DNA]</scope>
    <source>
        <strain evidence="11 13">TF05-12AC</strain>
    </source>
</reference>
<dbReference type="Pfam" id="PF00528">
    <property type="entry name" value="BPD_transp_1"/>
    <property type="match status" value="1"/>
</dbReference>
<keyword evidence="5 8" id="KW-0812">Transmembrane</keyword>
<dbReference type="NCBIfam" id="NF008049">
    <property type="entry name" value="PRK10782.1"/>
    <property type="match status" value="1"/>
</dbReference>
<dbReference type="Proteomes" id="UP000260828">
    <property type="component" value="Unassembled WGS sequence"/>
</dbReference>
<evidence type="ECO:0000313" key="13">
    <source>
        <dbReference type="Proteomes" id="UP000260828"/>
    </source>
</evidence>
<feature type="transmembrane region" description="Helical" evidence="8">
    <location>
        <begin position="12"/>
        <end position="34"/>
    </location>
</feature>
<evidence type="ECO:0000256" key="2">
    <source>
        <dbReference type="ARBA" id="ARBA00007069"/>
    </source>
</evidence>
<evidence type="ECO:0000256" key="7">
    <source>
        <dbReference type="ARBA" id="ARBA00023136"/>
    </source>
</evidence>
<evidence type="ECO:0000313" key="11">
    <source>
        <dbReference type="EMBL" id="RGE65718.1"/>
    </source>
</evidence>
<dbReference type="EMBL" id="CZBE01000017">
    <property type="protein sequence ID" value="CUP92809.1"/>
    <property type="molecule type" value="Genomic_DNA"/>
</dbReference>
<dbReference type="Gene3D" id="1.10.3720.10">
    <property type="entry name" value="MetI-like"/>
    <property type="match status" value="1"/>
</dbReference>
<dbReference type="OrthoDB" id="9793490at2"/>
<sequence length="222" mass="23863">MMELLQRYGPMLLEGAGATLVMVLGSTVCAYILGLPMGVLLRVTDRGGIMENRVFNSVFGWIVNILRSLPFIILMVALFPFTRLIMGKIIGTAAACVPLTIAAAPFVARLVESSLSEIDNGVVEAAKCMGATNGQIILRVMLPESLPSLIRGLSITTITLIGYSAMAGAAGAGGLGDIAMRYGFHRYEPKVMILTIILLIVIVCLIQIIFDHLAARVDKRNR</sequence>
<feature type="transmembrane region" description="Helical" evidence="8">
    <location>
        <begin position="54"/>
        <end position="77"/>
    </location>
</feature>
<organism evidence="10 12">
    <name type="scientific">Anaerotruncus colihominis</name>
    <dbReference type="NCBI Taxonomy" id="169435"/>
    <lineage>
        <taxon>Bacteria</taxon>
        <taxon>Bacillati</taxon>
        <taxon>Bacillota</taxon>
        <taxon>Clostridia</taxon>
        <taxon>Eubacteriales</taxon>
        <taxon>Oscillospiraceae</taxon>
        <taxon>Anaerotruncus</taxon>
    </lineage>
</organism>
<evidence type="ECO:0000256" key="1">
    <source>
        <dbReference type="ARBA" id="ARBA00004651"/>
    </source>
</evidence>
<evidence type="ECO:0000256" key="6">
    <source>
        <dbReference type="ARBA" id="ARBA00022989"/>
    </source>
</evidence>
<dbReference type="InterPro" id="IPR051322">
    <property type="entry name" value="AA_ABC_Transporter_Permease"/>
</dbReference>
<keyword evidence="6 8" id="KW-1133">Transmembrane helix</keyword>
<evidence type="ECO:0000256" key="3">
    <source>
        <dbReference type="ARBA" id="ARBA00022448"/>
    </source>
</evidence>
<protein>
    <submittedName>
        <fullName evidence="11">ABC transporter permease</fullName>
    </submittedName>
    <submittedName>
        <fullName evidence="10">Methionine import system permease protein MetP</fullName>
    </submittedName>
</protein>
<evidence type="ECO:0000256" key="4">
    <source>
        <dbReference type="ARBA" id="ARBA00022475"/>
    </source>
</evidence>
<dbReference type="PROSITE" id="PS50928">
    <property type="entry name" value="ABC_TM1"/>
    <property type="match status" value="1"/>
</dbReference>
<feature type="transmembrane region" description="Helical" evidence="8">
    <location>
        <begin position="89"/>
        <end position="108"/>
    </location>
</feature>
<dbReference type="PANTHER" id="PTHR30450:SF1">
    <property type="entry name" value="D-METHIONINE TRANSPORT SYSTEM PERMEASE PROTEIN METI-RELATED"/>
    <property type="match status" value="1"/>
</dbReference>
<feature type="transmembrane region" description="Helical" evidence="8">
    <location>
        <begin position="191"/>
        <end position="210"/>
    </location>
</feature>
<gene>
    <name evidence="10" type="primary">metP</name>
    <name evidence="11" type="ORF">DXC40_15810</name>
    <name evidence="10" type="ORF">ERS852551_02420</name>
</gene>
<dbReference type="SUPFAM" id="SSF161098">
    <property type="entry name" value="MetI-like"/>
    <property type="match status" value="1"/>
</dbReference>
<dbReference type="GO" id="GO:0048473">
    <property type="term" value="P:D-methionine transmembrane transport"/>
    <property type="evidence" value="ECO:0007669"/>
    <property type="project" value="TreeGrafter"/>
</dbReference>
<dbReference type="InterPro" id="IPR000515">
    <property type="entry name" value="MetI-like"/>
</dbReference>
<evidence type="ECO:0000313" key="10">
    <source>
        <dbReference type="EMBL" id="CUP92809.1"/>
    </source>
</evidence>
<dbReference type="GO" id="GO:0005886">
    <property type="term" value="C:plasma membrane"/>
    <property type="evidence" value="ECO:0007669"/>
    <property type="project" value="UniProtKB-SubCell"/>
</dbReference>
<name>A0A174SE59_9FIRM</name>
<comment type="similarity">
    <text evidence="2">Belongs to the binding-protein-dependent transport system permease family. CysTW subfamily.</text>
</comment>
<evidence type="ECO:0000259" key="9">
    <source>
        <dbReference type="PROSITE" id="PS50928"/>
    </source>
</evidence>
<keyword evidence="4" id="KW-1003">Cell membrane</keyword>
<dbReference type="RefSeq" id="WP_082425461.1">
    <property type="nucleotide sequence ID" value="NZ_CABIWA010000026.1"/>
</dbReference>
<dbReference type="PANTHER" id="PTHR30450">
    <property type="entry name" value="ABC TRANSPORTER PERMEASE"/>
    <property type="match status" value="1"/>
</dbReference>
<proteinExistence type="inferred from homology"/>
<dbReference type="FunFam" id="1.10.3720.10:FF:000002">
    <property type="entry name" value="D-methionine ABC transporter permease MetI"/>
    <property type="match status" value="1"/>
</dbReference>
<feature type="domain" description="ABC transmembrane type-1" evidence="9">
    <location>
        <begin position="16"/>
        <end position="210"/>
    </location>
</feature>
<keyword evidence="7 8" id="KW-0472">Membrane</keyword>
<feature type="transmembrane region" description="Helical" evidence="8">
    <location>
        <begin position="149"/>
        <end position="170"/>
    </location>
</feature>
<comment type="subcellular location">
    <subcellularLocation>
        <location evidence="1 8">Cell membrane</location>
        <topology evidence="1 8">Multi-pass membrane protein</topology>
    </subcellularLocation>
</comment>
<dbReference type="InterPro" id="IPR035906">
    <property type="entry name" value="MetI-like_sf"/>
</dbReference>
<reference evidence="10 12" key="1">
    <citation type="submission" date="2015-09" db="EMBL/GenBank/DDBJ databases">
        <authorList>
            <consortium name="Pathogen Informatics"/>
        </authorList>
    </citation>
    <scope>NUCLEOTIDE SEQUENCE [LARGE SCALE GENOMIC DNA]</scope>
    <source>
        <strain evidence="10 12">2789STDY5834939</strain>
    </source>
</reference>
<accession>A0A174SE59</accession>
<dbReference type="Proteomes" id="UP000095765">
    <property type="component" value="Unassembled WGS sequence"/>
</dbReference>
<keyword evidence="3 8" id="KW-0813">Transport</keyword>
<dbReference type="CDD" id="cd06261">
    <property type="entry name" value="TM_PBP2"/>
    <property type="match status" value="1"/>
</dbReference>
<evidence type="ECO:0000256" key="8">
    <source>
        <dbReference type="RuleBase" id="RU363032"/>
    </source>
</evidence>
<dbReference type="EMBL" id="QVME01000011">
    <property type="protein sequence ID" value="RGE65718.1"/>
    <property type="molecule type" value="Genomic_DNA"/>
</dbReference>